<sequence length="276" mass="31642">MTRKLSKEEIKDKFDGEELDLSLCNLAKVPVREMASLPKATVVDLSCNNLTTLPDAFCTLRHLVRLDLSKNALTELPTEFGNLNQLKRLDLYSNQLSSLPLSCVDLEQLRWLDLKSNPIQTLWPDVIGNCLSEDECRQCAINVRRHLKTLAANEEQANLVRLSLEKEQKALEEEKEREKQVRKRIKKQQEKQLKREAYEAMERQKKMMAEETDKDLKAQEEFMETRPPKPDPQNEDGNLIGLLLLFSLLTVGIAVALVIFCHHDATCHELLSSFSS</sequence>
<dbReference type="InterPro" id="IPR001611">
    <property type="entry name" value="Leu-rich_rpt"/>
</dbReference>
<dbReference type="Pfam" id="PF00560">
    <property type="entry name" value="LRR_1"/>
    <property type="match status" value="1"/>
</dbReference>
<keyword evidence="6" id="KW-1185">Reference proteome</keyword>
<protein>
    <recommendedName>
        <fullName evidence="7">Leucine-rich repeat-containing protein 59</fullName>
    </recommendedName>
</protein>
<organism evidence="5 6">
    <name type="scientific">Porites evermanni</name>
    <dbReference type="NCBI Taxonomy" id="104178"/>
    <lineage>
        <taxon>Eukaryota</taxon>
        <taxon>Metazoa</taxon>
        <taxon>Cnidaria</taxon>
        <taxon>Anthozoa</taxon>
        <taxon>Hexacorallia</taxon>
        <taxon>Scleractinia</taxon>
        <taxon>Fungiina</taxon>
        <taxon>Poritidae</taxon>
        <taxon>Porites</taxon>
    </lineage>
</organism>
<keyword evidence="3" id="KW-0175">Coiled coil</keyword>
<dbReference type="PANTHER" id="PTHR48051:SF42">
    <property type="entry name" value="LEUCINE-RICH REPEAT-CONTAINING PROTEIN 18-LIKE"/>
    <property type="match status" value="1"/>
</dbReference>
<name>A0ABN8M6K6_9CNID</name>
<keyword evidence="1" id="KW-0433">Leucine-rich repeat</keyword>
<dbReference type="Proteomes" id="UP001159427">
    <property type="component" value="Unassembled WGS sequence"/>
</dbReference>
<dbReference type="EMBL" id="CALNXI010000268">
    <property type="protein sequence ID" value="CAH3023617.1"/>
    <property type="molecule type" value="Genomic_DNA"/>
</dbReference>
<dbReference type="InterPro" id="IPR050216">
    <property type="entry name" value="LRR_domain-containing"/>
</dbReference>
<keyword evidence="2" id="KW-0677">Repeat</keyword>
<evidence type="ECO:0000256" key="3">
    <source>
        <dbReference type="SAM" id="Coils"/>
    </source>
</evidence>
<dbReference type="SMART" id="SM00369">
    <property type="entry name" value="LRR_TYP"/>
    <property type="match status" value="4"/>
</dbReference>
<evidence type="ECO:0000256" key="2">
    <source>
        <dbReference type="ARBA" id="ARBA00022737"/>
    </source>
</evidence>
<evidence type="ECO:0000313" key="6">
    <source>
        <dbReference type="Proteomes" id="UP001159427"/>
    </source>
</evidence>
<comment type="caution">
    <text evidence="5">The sequence shown here is derived from an EMBL/GenBank/DDBJ whole genome shotgun (WGS) entry which is preliminary data.</text>
</comment>
<dbReference type="Gene3D" id="3.80.10.10">
    <property type="entry name" value="Ribonuclease Inhibitor"/>
    <property type="match status" value="1"/>
</dbReference>
<keyword evidence="4" id="KW-0472">Membrane</keyword>
<gene>
    <name evidence="5" type="ORF">PEVE_00019888</name>
</gene>
<dbReference type="InterPro" id="IPR032675">
    <property type="entry name" value="LRR_dom_sf"/>
</dbReference>
<evidence type="ECO:0000256" key="1">
    <source>
        <dbReference type="ARBA" id="ARBA00022614"/>
    </source>
</evidence>
<keyword evidence="4" id="KW-1133">Transmembrane helix</keyword>
<feature type="transmembrane region" description="Helical" evidence="4">
    <location>
        <begin position="239"/>
        <end position="260"/>
    </location>
</feature>
<dbReference type="InterPro" id="IPR003591">
    <property type="entry name" value="Leu-rich_rpt_typical-subtyp"/>
</dbReference>
<dbReference type="Pfam" id="PF13855">
    <property type="entry name" value="LRR_8"/>
    <property type="match status" value="1"/>
</dbReference>
<accession>A0ABN8M6K6</accession>
<dbReference type="PANTHER" id="PTHR48051">
    <property type="match status" value="1"/>
</dbReference>
<feature type="coiled-coil region" evidence="3">
    <location>
        <begin position="154"/>
        <end position="211"/>
    </location>
</feature>
<dbReference type="SUPFAM" id="SSF52058">
    <property type="entry name" value="L domain-like"/>
    <property type="match status" value="1"/>
</dbReference>
<evidence type="ECO:0000313" key="5">
    <source>
        <dbReference type="EMBL" id="CAH3023617.1"/>
    </source>
</evidence>
<evidence type="ECO:0008006" key="7">
    <source>
        <dbReference type="Google" id="ProtNLM"/>
    </source>
</evidence>
<keyword evidence="4" id="KW-0812">Transmembrane</keyword>
<evidence type="ECO:0000256" key="4">
    <source>
        <dbReference type="SAM" id="Phobius"/>
    </source>
</evidence>
<proteinExistence type="predicted"/>
<reference evidence="5 6" key="1">
    <citation type="submission" date="2022-05" db="EMBL/GenBank/DDBJ databases">
        <authorList>
            <consortium name="Genoscope - CEA"/>
            <person name="William W."/>
        </authorList>
    </citation>
    <scope>NUCLEOTIDE SEQUENCE [LARGE SCALE GENOMIC DNA]</scope>
</reference>